<evidence type="ECO:0000256" key="4">
    <source>
        <dbReference type="ARBA" id="ARBA00022490"/>
    </source>
</evidence>
<feature type="region of interest" description="Disordered" evidence="5">
    <location>
        <begin position="116"/>
        <end position="136"/>
    </location>
</feature>
<dbReference type="AlphaFoldDB" id="A0A7S4LM84"/>
<dbReference type="GO" id="GO:0005737">
    <property type="term" value="C:cytoplasm"/>
    <property type="evidence" value="ECO:0007669"/>
    <property type="project" value="UniProtKB-SubCell"/>
</dbReference>
<comment type="subcellular location">
    <subcellularLocation>
        <location evidence="1">Cytoplasm</location>
    </subcellularLocation>
</comment>
<reference evidence="6" key="1">
    <citation type="submission" date="2021-01" db="EMBL/GenBank/DDBJ databases">
        <authorList>
            <person name="Corre E."/>
            <person name="Pelletier E."/>
            <person name="Niang G."/>
            <person name="Scheremetjew M."/>
            <person name="Finn R."/>
            <person name="Kale V."/>
            <person name="Holt S."/>
            <person name="Cochrane G."/>
            <person name="Meng A."/>
            <person name="Brown T."/>
            <person name="Cohen L."/>
        </authorList>
    </citation>
    <scope>NUCLEOTIDE SEQUENCE</scope>
    <source>
        <strain evidence="6">CCMP1594</strain>
    </source>
</reference>
<evidence type="ECO:0000256" key="2">
    <source>
        <dbReference type="ARBA" id="ARBA00007083"/>
    </source>
</evidence>
<dbReference type="InterPro" id="IPR026317">
    <property type="entry name" value="P_C10"/>
</dbReference>
<sequence>MTTLTLEQARETVTLCNEIVSKPDVLKKIDDAKAAAAGNPMMLMMTLMPLAIEHLSPTLTKFGFPADQSGIMQFFNAVKVHEEDPEIKSLADSMREKLLSPELSMLLQMMMQEMAPKAPAADGGKGAGGGEAPALD</sequence>
<evidence type="ECO:0000256" key="5">
    <source>
        <dbReference type="SAM" id="MobiDB-lite"/>
    </source>
</evidence>
<proteinExistence type="inferred from homology"/>
<protein>
    <recommendedName>
        <fullName evidence="3">Protein C10</fullName>
    </recommendedName>
</protein>
<evidence type="ECO:0000256" key="3">
    <source>
        <dbReference type="ARBA" id="ARBA00020502"/>
    </source>
</evidence>
<evidence type="ECO:0000313" key="6">
    <source>
        <dbReference type="EMBL" id="CAE0838906.1"/>
    </source>
</evidence>
<dbReference type="PANTHER" id="PTHR13463:SF3">
    <property type="entry name" value="PROTEIN C10"/>
    <property type="match status" value="1"/>
</dbReference>
<gene>
    <name evidence="6" type="ORF">EGYM00163_LOCUS50278</name>
</gene>
<name>A0A7S4LM84_9EUGL</name>
<dbReference type="GO" id="GO:0009791">
    <property type="term" value="P:post-embryonic development"/>
    <property type="evidence" value="ECO:0007669"/>
    <property type="project" value="TreeGrafter"/>
</dbReference>
<dbReference type="PANTHER" id="PTHR13463">
    <property type="entry name" value="PROTEIN C10"/>
    <property type="match status" value="1"/>
</dbReference>
<feature type="compositionally biased region" description="Gly residues" evidence="5">
    <location>
        <begin position="123"/>
        <end position="136"/>
    </location>
</feature>
<comment type="similarity">
    <text evidence="2">Belongs to the UPF0456 family.</text>
</comment>
<organism evidence="6">
    <name type="scientific">Eutreptiella gymnastica</name>
    <dbReference type="NCBI Taxonomy" id="73025"/>
    <lineage>
        <taxon>Eukaryota</taxon>
        <taxon>Discoba</taxon>
        <taxon>Euglenozoa</taxon>
        <taxon>Euglenida</taxon>
        <taxon>Spirocuta</taxon>
        <taxon>Euglenophyceae</taxon>
        <taxon>Eutreptiales</taxon>
        <taxon>Eutreptiaceae</taxon>
        <taxon>Eutreptiella</taxon>
    </lineage>
</organism>
<evidence type="ECO:0000256" key="1">
    <source>
        <dbReference type="ARBA" id="ARBA00004496"/>
    </source>
</evidence>
<dbReference type="EMBL" id="HBJA01146084">
    <property type="protein sequence ID" value="CAE0838906.1"/>
    <property type="molecule type" value="Transcribed_RNA"/>
</dbReference>
<accession>A0A7S4LM84</accession>
<dbReference type="Pfam" id="PF14974">
    <property type="entry name" value="P_C10"/>
    <property type="match status" value="1"/>
</dbReference>
<keyword evidence="4" id="KW-0963">Cytoplasm</keyword>